<dbReference type="AlphaFoldDB" id="A0A1J4U661"/>
<protein>
    <submittedName>
        <fullName evidence="1">Uncharacterized protein</fullName>
    </submittedName>
</protein>
<sequence>MPNQEIDGVILEILQTSPTQGGACNEIMNFYSQKLDNKMRWLTKPMVIYHQNGERRAFLRLVKENGQSLTVSVRIPV</sequence>
<organism evidence="1 2">
    <name type="scientific">Candidatus Magasanikbacteria bacterium CG1_02_32_51</name>
    <dbReference type="NCBI Taxonomy" id="1805238"/>
    <lineage>
        <taxon>Bacteria</taxon>
        <taxon>Candidatus Magasanikiibacteriota</taxon>
    </lineage>
</organism>
<accession>A0A1J4U661</accession>
<gene>
    <name evidence="1" type="ORF">AUJ23_00895</name>
</gene>
<evidence type="ECO:0000313" key="2">
    <source>
        <dbReference type="Proteomes" id="UP000181941"/>
    </source>
</evidence>
<evidence type="ECO:0000313" key="1">
    <source>
        <dbReference type="EMBL" id="OIO20100.1"/>
    </source>
</evidence>
<comment type="caution">
    <text evidence="1">The sequence shown here is derived from an EMBL/GenBank/DDBJ whole genome shotgun (WGS) entry which is preliminary data.</text>
</comment>
<proteinExistence type="predicted"/>
<reference evidence="1 2" key="1">
    <citation type="journal article" date="2016" name="Environ. Microbiol.">
        <title>Genomic resolution of a cold subsurface aquifer community provides metabolic insights for novel microbes adapted to high CO concentrations.</title>
        <authorList>
            <person name="Probst A.J."/>
            <person name="Castelle C.J."/>
            <person name="Singh A."/>
            <person name="Brown C.T."/>
            <person name="Anantharaman K."/>
            <person name="Sharon I."/>
            <person name="Hug L.A."/>
            <person name="Burstein D."/>
            <person name="Emerson J.B."/>
            <person name="Thomas B.C."/>
            <person name="Banfield J.F."/>
        </authorList>
    </citation>
    <scope>NUCLEOTIDE SEQUENCE [LARGE SCALE GENOMIC DNA]</scope>
    <source>
        <strain evidence="1">CG1_02_32_51</strain>
    </source>
</reference>
<dbReference type="EMBL" id="MNVC01000012">
    <property type="protein sequence ID" value="OIO20100.1"/>
    <property type="molecule type" value="Genomic_DNA"/>
</dbReference>
<dbReference type="Proteomes" id="UP000181941">
    <property type="component" value="Unassembled WGS sequence"/>
</dbReference>
<name>A0A1J4U661_9BACT</name>